<evidence type="ECO:0000256" key="3">
    <source>
        <dbReference type="ARBA" id="ARBA00022604"/>
    </source>
</evidence>
<organism evidence="17 18">
    <name type="scientific">Heterodera trifolii</name>
    <dbReference type="NCBI Taxonomy" id="157864"/>
    <lineage>
        <taxon>Eukaryota</taxon>
        <taxon>Metazoa</taxon>
        <taxon>Ecdysozoa</taxon>
        <taxon>Nematoda</taxon>
        <taxon>Chromadorea</taxon>
        <taxon>Rhabditida</taxon>
        <taxon>Tylenchina</taxon>
        <taxon>Tylenchomorpha</taxon>
        <taxon>Tylenchoidea</taxon>
        <taxon>Heteroderidae</taxon>
        <taxon>Heteroderinae</taxon>
        <taxon>Heterodera</taxon>
    </lineage>
</organism>
<feature type="binding site" evidence="12">
    <location>
        <position position="202"/>
    </location>
    <ligand>
        <name>Zn(2+)</name>
        <dbReference type="ChEBI" id="CHEBI:29105"/>
        <label>1</label>
    </ligand>
</feature>
<dbReference type="Proteomes" id="UP001620626">
    <property type="component" value="Unassembled WGS sequence"/>
</dbReference>
<feature type="binding site" evidence="12">
    <location>
        <position position="229"/>
    </location>
    <ligand>
        <name>Zn(2+)</name>
        <dbReference type="ChEBI" id="CHEBI:29105"/>
        <label>1</label>
    </ligand>
</feature>
<feature type="site" description="Histone H3K4me3 binding" evidence="11">
    <location>
        <position position="224"/>
    </location>
</feature>
<dbReference type="InterPro" id="IPR019787">
    <property type="entry name" value="Znf_PHD-finger"/>
</dbReference>
<dbReference type="SUPFAM" id="SSF57903">
    <property type="entry name" value="FYVE/PHD zinc finger"/>
    <property type="match status" value="1"/>
</dbReference>
<comment type="domain">
    <text evidence="14">The PHD-type zinc finger mediates the binding to H3K4me3.</text>
</comment>
<evidence type="ECO:0000256" key="9">
    <source>
        <dbReference type="ARBA" id="ARBA00023163"/>
    </source>
</evidence>
<feature type="binding site" evidence="12">
    <location>
        <position position="226"/>
    </location>
    <ligand>
        <name>Zn(2+)</name>
        <dbReference type="ChEBI" id="CHEBI:29105"/>
        <label>1</label>
    </ligand>
</feature>
<feature type="compositionally biased region" description="Polar residues" evidence="15">
    <location>
        <begin position="115"/>
        <end position="125"/>
    </location>
</feature>
<comment type="function">
    <text evidence="14">Component of an histone acetyltransferase complex.</text>
</comment>
<feature type="binding site" evidence="12">
    <location>
        <position position="215"/>
    </location>
    <ligand>
        <name>Zn(2+)</name>
        <dbReference type="ChEBI" id="CHEBI:29105"/>
        <label>2</label>
    </ligand>
</feature>
<dbReference type="GO" id="GO:0006325">
    <property type="term" value="P:chromatin organization"/>
    <property type="evidence" value="ECO:0007669"/>
    <property type="project" value="UniProtKB-KW"/>
</dbReference>
<evidence type="ECO:0000256" key="6">
    <source>
        <dbReference type="ARBA" id="ARBA00022833"/>
    </source>
</evidence>
<dbReference type="GO" id="GO:0005634">
    <property type="term" value="C:nucleus"/>
    <property type="evidence" value="ECO:0007669"/>
    <property type="project" value="UniProtKB-SubCell"/>
</dbReference>
<keyword evidence="18" id="KW-1185">Reference proteome</keyword>
<evidence type="ECO:0000256" key="2">
    <source>
        <dbReference type="ARBA" id="ARBA00010210"/>
    </source>
</evidence>
<keyword evidence="10 14" id="KW-0539">Nucleus</keyword>
<feature type="binding site" evidence="12">
    <location>
        <position position="242"/>
    </location>
    <ligand>
        <name>Zn(2+)</name>
        <dbReference type="ChEBI" id="CHEBI:29105"/>
        <label>2</label>
    </ligand>
</feature>
<sequence length="273" mass="30945">MEDLYEKCLKNSRPIHRKMEENLYDIRVLDVKAKVAENELRQKMTQMANTWKKTGKDERKRKYEEIEEQFAKANDLCNEKIQLAESTYEMVDAFIQKLDKETSSFNAFVKRSKRTAQSTPGTSKENIAEETSIVRRRGTAPSTSMTAKRGGTTGRMSAREGTSSATKAESVRIDGAASSSGSGTQLVGKGDMPIDPNEPRYCTCQQVSFGHMVGCDNKECPLEWFHFECVGLKASPKGKWYCPKCREYRDASRRQQPPSERASQRRDKRSGPN</sequence>
<dbReference type="PANTHER" id="PTHR10333">
    <property type="entry name" value="INHIBITOR OF GROWTH PROTEIN"/>
    <property type="match status" value="1"/>
</dbReference>
<accession>A0ABD2KYH8</accession>
<keyword evidence="6 12" id="KW-0862">Zinc</keyword>
<dbReference type="InterPro" id="IPR028651">
    <property type="entry name" value="ING_fam"/>
</dbReference>
<dbReference type="EMBL" id="JBICBT010000604">
    <property type="protein sequence ID" value="KAL3107891.1"/>
    <property type="molecule type" value="Genomic_DNA"/>
</dbReference>
<dbReference type="PANTHER" id="PTHR10333:SF103">
    <property type="entry name" value="INHIBITOR OF GROWTH PROTEIN 3"/>
    <property type="match status" value="1"/>
</dbReference>
<feature type="site" description="Histone H3K4me3 binding" evidence="11">
    <location>
        <position position="212"/>
    </location>
</feature>
<keyword evidence="8" id="KW-0805">Transcription regulation</keyword>
<evidence type="ECO:0000256" key="1">
    <source>
        <dbReference type="ARBA" id="ARBA00004123"/>
    </source>
</evidence>
<feature type="site" description="Histone H3K4me3 binding" evidence="11">
    <location>
        <position position="216"/>
    </location>
</feature>
<dbReference type="AlphaFoldDB" id="A0ABD2KYH8"/>
<dbReference type="Pfam" id="PF12998">
    <property type="entry name" value="ING"/>
    <property type="match status" value="1"/>
</dbReference>
<dbReference type="InterPro" id="IPR019786">
    <property type="entry name" value="Zinc_finger_PHD-type_CS"/>
</dbReference>
<comment type="similarity">
    <text evidence="2 14">Belongs to the ING family.</text>
</comment>
<dbReference type="PROSITE" id="PS50016">
    <property type="entry name" value="ZF_PHD_2"/>
    <property type="match status" value="1"/>
</dbReference>
<feature type="binding site" evidence="12">
    <location>
        <position position="245"/>
    </location>
    <ligand>
        <name>Zn(2+)</name>
        <dbReference type="ChEBI" id="CHEBI:29105"/>
        <label>2</label>
    </ligand>
</feature>
<dbReference type="CDD" id="cd16859">
    <property type="entry name" value="ING_ING4_5"/>
    <property type="match status" value="1"/>
</dbReference>
<feature type="site" description="Histone H3K4me3 binding" evidence="11">
    <location>
        <position position="201"/>
    </location>
</feature>
<evidence type="ECO:0000256" key="7">
    <source>
        <dbReference type="ARBA" id="ARBA00022853"/>
    </source>
</evidence>
<keyword evidence="5 13" id="KW-0863">Zinc-finger</keyword>
<evidence type="ECO:0000256" key="13">
    <source>
        <dbReference type="PROSITE-ProRule" id="PRU00146"/>
    </source>
</evidence>
<comment type="subcellular location">
    <subcellularLocation>
        <location evidence="1 14">Nucleus</location>
    </subcellularLocation>
</comment>
<dbReference type="InterPro" id="IPR013083">
    <property type="entry name" value="Znf_RING/FYVE/PHD"/>
</dbReference>
<dbReference type="FunFam" id="3.30.40.10:FF:000021">
    <property type="entry name" value="Inhibitor of growth 2b"/>
    <property type="match status" value="1"/>
</dbReference>
<feature type="binding site" evidence="12">
    <location>
        <position position="220"/>
    </location>
    <ligand>
        <name>Zn(2+)</name>
        <dbReference type="ChEBI" id="CHEBI:29105"/>
        <label>2</label>
    </ligand>
</feature>
<dbReference type="CDD" id="cd15505">
    <property type="entry name" value="PHD_ING"/>
    <property type="match status" value="1"/>
</dbReference>
<feature type="region of interest" description="Disordered" evidence="15">
    <location>
        <begin position="110"/>
        <end position="192"/>
    </location>
</feature>
<evidence type="ECO:0000256" key="14">
    <source>
        <dbReference type="RuleBase" id="RU361213"/>
    </source>
</evidence>
<dbReference type="InterPro" id="IPR011011">
    <property type="entry name" value="Znf_FYVE_PHD"/>
</dbReference>
<evidence type="ECO:0000256" key="8">
    <source>
        <dbReference type="ARBA" id="ARBA00023015"/>
    </source>
</evidence>
<feature type="region of interest" description="Disordered" evidence="15">
    <location>
        <begin position="249"/>
        <end position="273"/>
    </location>
</feature>
<evidence type="ECO:0000259" key="16">
    <source>
        <dbReference type="PROSITE" id="PS50016"/>
    </source>
</evidence>
<dbReference type="InterPro" id="IPR024610">
    <property type="entry name" value="ING_N_histone-binding"/>
</dbReference>
<feature type="domain" description="PHD-type" evidence="16">
    <location>
        <begin position="199"/>
        <end position="248"/>
    </location>
</feature>
<dbReference type="GO" id="GO:0008270">
    <property type="term" value="F:zinc ion binding"/>
    <property type="evidence" value="ECO:0007669"/>
    <property type="project" value="UniProtKB-KW"/>
</dbReference>
<reference evidence="17 18" key="1">
    <citation type="submission" date="2024-10" db="EMBL/GenBank/DDBJ databases">
        <authorList>
            <person name="Kim D."/>
        </authorList>
    </citation>
    <scope>NUCLEOTIDE SEQUENCE [LARGE SCALE GENOMIC DNA]</scope>
    <source>
        <strain evidence="17">BH-2024</strain>
    </source>
</reference>
<protein>
    <recommendedName>
        <fullName evidence="14">Inhibitor of growth protein</fullName>
    </recommendedName>
</protein>
<evidence type="ECO:0000313" key="17">
    <source>
        <dbReference type="EMBL" id="KAL3107891.1"/>
    </source>
</evidence>
<dbReference type="Gene3D" id="3.30.40.10">
    <property type="entry name" value="Zinc/RING finger domain, C3HC4 (zinc finger)"/>
    <property type="match status" value="1"/>
</dbReference>
<keyword evidence="9" id="KW-0804">Transcription</keyword>
<keyword evidence="3" id="KW-0341">Growth regulation</keyword>
<proteinExistence type="inferred from homology"/>
<evidence type="ECO:0000256" key="10">
    <source>
        <dbReference type="ARBA" id="ARBA00023242"/>
    </source>
</evidence>
<keyword evidence="4 12" id="KW-0479">Metal-binding</keyword>
<evidence type="ECO:0000256" key="4">
    <source>
        <dbReference type="ARBA" id="ARBA00022723"/>
    </source>
</evidence>
<comment type="subunit">
    <text evidence="14">Component of an histone acetyltransferase complex. Interacts with H3K4me3 and to a lesser extent with H3K4me2.</text>
</comment>
<gene>
    <name evidence="17" type="ORF">niasHT_019892</name>
</gene>
<keyword evidence="7 14" id="KW-0156">Chromatin regulator</keyword>
<comment type="caution">
    <text evidence="17">The sequence shown here is derived from an EMBL/GenBank/DDBJ whole genome shotgun (WGS) entry which is preliminary data.</text>
</comment>
<dbReference type="SMART" id="SM00249">
    <property type="entry name" value="PHD"/>
    <property type="match status" value="1"/>
</dbReference>
<dbReference type="InterPro" id="IPR001965">
    <property type="entry name" value="Znf_PHD"/>
</dbReference>
<evidence type="ECO:0000313" key="18">
    <source>
        <dbReference type="Proteomes" id="UP001620626"/>
    </source>
</evidence>
<feature type="binding site" evidence="12">
    <location>
        <position position="204"/>
    </location>
    <ligand>
        <name>Zn(2+)</name>
        <dbReference type="ChEBI" id="CHEBI:29105"/>
        <label>1</label>
    </ligand>
</feature>
<dbReference type="SMART" id="SM01408">
    <property type="entry name" value="ING"/>
    <property type="match status" value="1"/>
</dbReference>
<evidence type="ECO:0000256" key="5">
    <source>
        <dbReference type="ARBA" id="ARBA00022771"/>
    </source>
</evidence>
<evidence type="ECO:0000256" key="15">
    <source>
        <dbReference type="SAM" id="MobiDB-lite"/>
    </source>
</evidence>
<dbReference type="Gene3D" id="6.10.140.1740">
    <property type="match status" value="1"/>
</dbReference>
<name>A0ABD2KYH8_9BILA</name>
<dbReference type="PROSITE" id="PS01359">
    <property type="entry name" value="ZF_PHD_1"/>
    <property type="match status" value="1"/>
</dbReference>
<evidence type="ECO:0000256" key="11">
    <source>
        <dbReference type="PIRSR" id="PIRSR628651-50"/>
    </source>
</evidence>
<evidence type="ECO:0000256" key="12">
    <source>
        <dbReference type="PIRSR" id="PIRSR628651-51"/>
    </source>
</evidence>